<organism evidence="5">
    <name type="scientific">Solanum lycopersicum</name>
    <name type="common">Tomato</name>
    <name type="synonym">Lycopersicon esculentum</name>
    <dbReference type="NCBI Taxonomy" id="4081"/>
    <lineage>
        <taxon>Eukaryota</taxon>
        <taxon>Viridiplantae</taxon>
        <taxon>Streptophyta</taxon>
        <taxon>Embryophyta</taxon>
        <taxon>Tracheophyta</taxon>
        <taxon>Spermatophyta</taxon>
        <taxon>Magnoliopsida</taxon>
        <taxon>eudicotyledons</taxon>
        <taxon>Gunneridae</taxon>
        <taxon>Pentapetalae</taxon>
        <taxon>asterids</taxon>
        <taxon>lamiids</taxon>
        <taxon>Solanales</taxon>
        <taxon>Solanaceae</taxon>
        <taxon>Solanoideae</taxon>
        <taxon>Solaneae</taxon>
        <taxon>Solanum</taxon>
        <taxon>Solanum subgen. Lycopersicon</taxon>
    </lineage>
</organism>
<dbReference type="Proteomes" id="UP000004994">
    <property type="component" value="Chromosome 2"/>
</dbReference>
<proteinExistence type="inferred from homology"/>
<dbReference type="PhylomeDB" id="K4B617"/>
<reference evidence="5" key="1">
    <citation type="journal article" date="2012" name="Nature">
        <title>The tomato genome sequence provides insights into fleshy fruit evolution.</title>
        <authorList>
            <consortium name="Tomato Genome Consortium"/>
        </authorList>
    </citation>
    <scope>NUCLEOTIDE SEQUENCE [LARGE SCALE GENOMIC DNA]</scope>
    <source>
        <strain evidence="5">cv. Heinz 1706</strain>
    </source>
</reference>
<keyword evidence="3" id="KW-0201">Cytochrome c-type biogenesis</keyword>
<dbReference type="PRINTS" id="PR01412">
    <property type="entry name" value="CCBSBIOGNSIS"/>
</dbReference>
<dbReference type="GO" id="GO:0005739">
    <property type="term" value="C:mitochondrion"/>
    <property type="evidence" value="ECO:0007669"/>
    <property type="project" value="UniProtKB-SubCell"/>
</dbReference>
<protein>
    <submittedName>
        <fullName evidence="5">Uncharacterized protein</fullName>
    </submittedName>
</protein>
<evidence type="ECO:0000256" key="1">
    <source>
        <dbReference type="ARBA" id="ARBA00004173"/>
    </source>
</evidence>
<comment type="subcellular location">
    <subcellularLocation>
        <location evidence="1">Mitochondrion</location>
    </subcellularLocation>
</comment>
<dbReference type="GO" id="GO:0017004">
    <property type="term" value="P:cytochrome complex assembly"/>
    <property type="evidence" value="ECO:0007669"/>
    <property type="project" value="UniProtKB-KW"/>
</dbReference>
<name>K4B617_SOLLC</name>
<dbReference type="STRING" id="4081.K4B617"/>
<dbReference type="EnsemblPlants" id="Solyc02g050290.1.1">
    <property type="protein sequence ID" value="Solyc02g050290.1.1"/>
    <property type="gene ID" value="Solyc02g050290.1"/>
</dbReference>
<dbReference type="HOGENOM" id="CLU_2188568_0_0_1"/>
<sequence>MLHLARDDKERASSIDEQRIDGALGIALFFSHFLSAGSDPFVRNFFVCTEPLAESNPHDCRPSEPIMRVKSEAIAPKAKGSVRLEAPGPSFLFLGKRTVGAWGRYLLFD</sequence>
<dbReference type="GO" id="GO:0016020">
    <property type="term" value="C:membrane"/>
    <property type="evidence" value="ECO:0007669"/>
    <property type="project" value="InterPro"/>
</dbReference>
<evidence type="ECO:0000256" key="4">
    <source>
        <dbReference type="ARBA" id="ARBA00023128"/>
    </source>
</evidence>
<dbReference type="PANTHER" id="PTHR43653:SF1">
    <property type="entry name" value="CYTOCHROME C-TYPE BIOGENESIS PROTEIN CCMF"/>
    <property type="match status" value="1"/>
</dbReference>
<evidence type="ECO:0000256" key="3">
    <source>
        <dbReference type="ARBA" id="ARBA00022748"/>
    </source>
</evidence>
<evidence type="ECO:0000256" key="2">
    <source>
        <dbReference type="ARBA" id="ARBA00009186"/>
    </source>
</evidence>
<dbReference type="AlphaFoldDB" id="K4B617"/>
<dbReference type="Gramene" id="Solyc02g050290.1.1">
    <property type="protein sequence ID" value="Solyc02g050290.1.1"/>
    <property type="gene ID" value="Solyc02g050290.1"/>
</dbReference>
<dbReference type="InParanoid" id="K4B617"/>
<comment type="similarity">
    <text evidence="2">Belongs to the CcmF/CycK/Ccl1/NrfE/CcsA family.</text>
</comment>
<dbReference type="InterPro" id="IPR003569">
    <property type="entry name" value="Cyt_c_biogenesis_plant"/>
</dbReference>
<dbReference type="PaxDb" id="4081-Solyc02g050290.1.1"/>
<dbReference type="PANTHER" id="PTHR43653">
    <property type="entry name" value="CYTOCHROME C ASSEMBLY PROTEIN-RELATED"/>
    <property type="match status" value="1"/>
</dbReference>
<dbReference type="InterPro" id="IPR003567">
    <property type="entry name" value="Cyt_c_biogenesis"/>
</dbReference>
<evidence type="ECO:0000313" key="6">
    <source>
        <dbReference type="Proteomes" id="UP000004994"/>
    </source>
</evidence>
<keyword evidence="4" id="KW-0496">Mitochondrion</keyword>
<accession>K4B617</accession>
<dbReference type="GO" id="GO:0015232">
    <property type="term" value="F:heme transmembrane transporter activity"/>
    <property type="evidence" value="ECO:0007669"/>
    <property type="project" value="InterPro"/>
</dbReference>
<reference evidence="5" key="2">
    <citation type="submission" date="2015-06" db="UniProtKB">
        <authorList>
            <consortium name="EnsemblPlants"/>
        </authorList>
    </citation>
    <scope>IDENTIFICATION</scope>
    <source>
        <strain evidence="5">cv. Heinz 1706</strain>
    </source>
</reference>
<keyword evidence="6" id="KW-1185">Reference proteome</keyword>
<evidence type="ECO:0000313" key="5">
    <source>
        <dbReference type="EnsemblPlants" id="Solyc02g050290.1.1"/>
    </source>
</evidence>